<feature type="domain" description="URB1 central HEAT repeat" evidence="4">
    <location>
        <begin position="646"/>
        <end position="805"/>
    </location>
</feature>
<dbReference type="EMBL" id="MU007055">
    <property type="protein sequence ID" value="KAF2428271.1"/>
    <property type="molecule type" value="Genomic_DNA"/>
</dbReference>
<evidence type="ECO:0000259" key="3">
    <source>
        <dbReference type="Pfam" id="PF16201"/>
    </source>
</evidence>
<feature type="region of interest" description="Disordered" evidence="1">
    <location>
        <begin position="1"/>
        <end position="34"/>
    </location>
</feature>
<name>A0A9P4NMH6_9PEZI</name>
<dbReference type="Pfam" id="PF16201">
    <property type="entry name" value="NopRA1"/>
    <property type="match status" value="1"/>
</dbReference>
<dbReference type="PANTHER" id="PTHR13500:SF0">
    <property type="entry name" value="NUCLEOLAR PRE-RIBOSOMAL-ASSOCIATED PROTEIN 1"/>
    <property type="match status" value="1"/>
</dbReference>
<dbReference type="GO" id="GO:0005730">
    <property type="term" value="C:nucleolus"/>
    <property type="evidence" value="ECO:0007669"/>
    <property type="project" value="TreeGrafter"/>
</dbReference>
<dbReference type="AlphaFoldDB" id="A0A9P4NMH6"/>
<evidence type="ECO:0000313" key="5">
    <source>
        <dbReference type="EMBL" id="KAF2428271.1"/>
    </source>
</evidence>
<organism evidence="5 6">
    <name type="scientific">Tothia fuscella</name>
    <dbReference type="NCBI Taxonomy" id="1048955"/>
    <lineage>
        <taxon>Eukaryota</taxon>
        <taxon>Fungi</taxon>
        <taxon>Dikarya</taxon>
        <taxon>Ascomycota</taxon>
        <taxon>Pezizomycotina</taxon>
        <taxon>Dothideomycetes</taxon>
        <taxon>Pleosporomycetidae</taxon>
        <taxon>Venturiales</taxon>
        <taxon>Cylindrosympodiaceae</taxon>
        <taxon>Tothia</taxon>
    </lineage>
</organism>
<proteinExistence type="predicted"/>
<sequence>MSISKRQLVPDEDITQRKSKKPRVEERAAESPEEIANSRHLQSLLIFEQDAPRLLQSIRAFKVFLESIVYPTDEDDVPHRRAILREFLDSQTSRSNDEESVYLPDLMQMWSFAAQSNNDKLLSASSAIVALLLKTLSNHIDFRDSGLLLCKTLLQQTQLRLLSRGLASRKDAEFLISPCLRVLTEIVSFDGGVLAKSLYNKRDLLLDMQTMGRNLRLRRAQSEDPEENLRKPSVRTNAVKYLLSNFKFQNETAKMDMLKQSNVMKALIDGIEHDPPQIIAEIVSSLRQYIIRDKAILKRSKSFTFTERNLSSLCRLYRVELPDIPGQTGQRPLVDQVHDLMLDICASSEMGIVIPFGWYPPNPDDADGPGSTHHKPTIDLGLDSLDWYGSFANEIPLRNKTIGEFIYTLRPHAYEKERQLLMAIFNTAPELVAFFFHKIAPNFVFSPKLTSTWVGYAAFVFSTVQLLVPKLYNRLRHLPPPIGIVIESILPLPLNQKVLHNCLSGGAADLVKFFAVRLLTVAFEKLKAVLRLFRDNVKTHGTLWEQACNKLAAEFIRRCPPLKDATTVLSTLHKSPKNNCVQREETARLISMYYDVTPQAALDQKFDISVSLANSLKSLDNLEESSEDRELNILELSHLVKVARWSPSMNWWNKAKGHQFSPFMSLLRLVIDPEDEPQDIKLLLESMMRENGALQNDTAIPALDCLIVSLKSVGGTKAADAVFEFLDDCFHHFLLKPIKYEDDHASLCSVKSHNCHQDAPASLLWHTIVEQWQFVEKTRNESMRDIAKWISKFSCLVLVAGETPVAAECTQINNSDADRVLANALQELSSTEREALAEILRHYSEEVVGVRGTEASRPGKQNGLTSEPFTHPSDRALSLTSDAPTFDISAFAPTAEDPKHTALTSWTRKDVPSIVDDGDLSSLILHLTSTDPSVRRQTMNALQNLNTKVQSSSYVEQLQMYMLIGGLIETASPIIDNGNPFSGLAATFAARTVGVLADPTHVLYEKICEYLNLGPSWRVGKMVGYWTDQIILHPPSDDAEGSYYREIIWLLEWLEDGIRSVEDVEPLRWNGVFEKLFSLFCHDALEGYGSTGSKVVEMFLDREVLDHGNSLQGKIRPLILRILARAVAVGGGETLVTRTGVLAWLGIVKSKGWLGGVEGDKVIEQMEGFILASCEGKKINQWSGGLLSIPERNIDAVSGAEER</sequence>
<dbReference type="Pfam" id="PF11707">
    <property type="entry name" value="Npa1"/>
    <property type="match status" value="1"/>
</dbReference>
<evidence type="ECO:0000259" key="4">
    <source>
        <dbReference type="Pfam" id="PF26140"/>
    </source>
</evidence>
<reference evidence="5" key="1">
    <citation type="journal article" date="2020" name="Stud. Mycol.">
        <title>101 Dothideomycetes genomes: a test case for predicting lifestyles and emergence of pathogens.</title>
        <authorList>
            <person name="Haridas S."/>
            <person name="Albert R."/>
            <person name="Binder M."/>
            <person name="Bloem J."/>
            <person name="Labutti K."/>
            <person name="Salamov A."/>
            <person name="Andreopoulos B."/>
            <person name="Baker S."/>
            <person name="Barry K."/>
            <person name="Bills G."/>
            <person name="Bluhm B."/>
            <person name="Cannon C."/>
            <person name="Castanera R."/>
            <person name="Culley D."/>
            <person name="Daum C."/>
            <person name="Ezra D."/>
            <person name="Gonzalez J."/>
            <person name="Henrissat B."/>
            <person name="Kuo A."/>
            <person name="Liang C."/>
            <person name="Lipzen A."/>
            <person name="Lutzoni F."/>
            <person name="Magnuson J."/>
            <person name="Mondo S."/>
            <person name="Nolan M."/>
            <person name="Ohm R."/>
            <person name="Pangilinan J."/>
            <person name="Park H.-J."/>
            <person name="Ramirez L."/>
            <person name="Alfaro M."/>
            <person name="Sun H."/>
            <person name="Tritt A."/>
            <person name="Yoshinaga Y."/>
            <person name="Zwiers L.-H."/>
            <person name="Turgeon B."/>
            <person name="Goodwin S."/>
            <person name="Spatafora J."/>
            <person name="Crous P."/>
            <person name="Grigoriev I."/>
        </authorList>
    </citation>
    <scope>NUCLEOTIDE SEQUENCE</scope>
    <source>
        <strain evidence="5">CBS 130266</strain>
    </source>
</reference>
<dbReference type="GO" id="GO:0000466">
    <property type="term" value="P:maturation of 5.8S rRNA from tricistronic rRNA transcript (SSU-rRNA, 5.8S rRNA, LSU-rRNA)"/>
    <property type="evidence" value="ECO:0007669"/>
    <property type="project" value="TreeGrafter"/>
</dbReference>
<keyword evidence="6" id="KW-1185">Reference proteome</keyword>
<dbReference type="InterPro" id="IPR032436">
    <property type="entry name" value="URB1_C"/>
</dbReference>
<evidence type="ECO:0000313" key="6">
    <source>
        <dbReference type="Proteomes" id="UP000800235"/>
    </source>
</evidence>
<comment type="caution">
    <text evidence="5">The sequence shown here is derived from an EMBL/GenBank/DDBJ whole genome shotgun (WGS) entry which is preliminary data.</text>
</comment>
<dbReference type="PANTHER" id="PTHR13500">
    <property type="entry name" value="NUCLEOLAR PRERIBOSOMAL-ASSOCIATED PROTEIN 1"/>
    <property type="match status" value="1"/>
</dbReference>
<evidence type="ECO:0008006" key="7">
    <source>
        <dbReference type="Google" id="ProtNLM"/>
    </source>
</evidence>
<feature type="domain" description="URB1 N-terminal" evidence="2">
    <location>
        <begin position="103"/>
        <end position="456"/>
    </location>
</feature>
<dbReference type="GO" id="GO:0000463">
    <property type="term" value="P:maturation of LSU-rRNA from tricistronic rRNA transcript (SSU-rRNA, 5.8S rRNA, LSU-rRNA)"/>
    <property type="evidence" value="ECO:0007669"/>
    <property type="project" value="TreeGrafter"/>
</dbReference>
<dbReference type="InterPro" id="IPR039844">
    <property type="entry name" value="URB1"/>
</dbReference>
<feature type="region of interest" description="Disordered" evidence="1">
    <location>
        <begin position="850"/>
        <end position="872"/>
    </location>
</feature>
<gene>
    <name evidence="5" type="ORF">EJ08DRAFT_699131</name>
</gene>
<dbReference type="InterPro" id="IPR021714">
    <property type="entry name" value="URB1_N"/>
</dbReference>
<dbReference type="Proteomes" id="UP000800235">
    <property type="component" value="Unassembled WGS sequence"/>
</dbReference>
<evidence type="ECO:0000256" key="1">
    <source>
        <dbReference type="SAM" id="MobiDB-lite"/>
    </source>
</evidence>
<dbReference type="OrthoDB" id="72892at2759"/>
<accession>A0A9P4NMH6</accession>
<feature type="domain" description="URB1 C-terminal" evidence="3">
    <location>
        <begin position="920"/>
        <end position="1144"/>
    </location>
</feature>
<protein>
    <recommendedName>
        <fullName evidence="7">Ribosome 60S biogenesis N-terminal-domain-containing protein</fullName>
    </recommendedName>
</protein>
<dbReference type="InterPro" id="IPR059018">
    <property type="entry name" value="HEAT_URB1"/>
</dbReference>
<evidence type="ECO:0000259" key="2">
    <source>
        <dbReference type="Pfam" id="PF11707"/>
    </source>
</evidence>
<dbReference type="Pfam" id="PF26140">
    <property type="entry name" value="HEAT_URB1"/>
    <property type="match status" value="1"/>
</dbReference>